<feature type="region of interest" description="Disordered" evidence="1">
    <location>
        <begin position="43"/>
        <end position="83"/>
    </location>
</feature>
<evidence type="ECO:0000313" key="2">
    <source>
        <dbReference type="EMBL" id="KAK9510670.1"/>
    </source>
</evidence>
<comment type="caution">
    <text evidence="2">The sequence shown here is derived from an EMBL/GenBank/DDBJ whole genome shotgun (WGS) entry which is preliminary data.</text>
</comment>
<dbReference type="AlphaFoldDB" id="A0AAW1DLU2"/>
<feature type="compositionally biased region" description="Low complexity" evidence="1">
    <location>
        <begin position="49"/>
        <end position="69"/>
    </location>
</feature>
<reference evidence="2 3" key="1">
    <citation type="submission" date="2022-12" db="EMBL/GenBank/DDBJ databases">
        <title>Chromosome-level genome assembly of true bugs.</title>
        <authorList>
            <person name="Ma L."/>
            <person name="Li H."/>
        </authorList>
    </citation>
    <scope>NUCLEOTIDE SEQUENCE [LARGE SCALE GENOMIC DNA]</scope>
    <source>
        <strain evidence="2">Lab_2022b</strain>
    </source>
</reference>
<evidence type="ECO:0000313" key="3">
    <source>
        <dbReference type="Proteomes" id="UP001461498"/>
    </source>
</evidence>
<accession>A0AAW1DLU2</accession>
<dbReference type="Proteomes" id="UP001461498">
    <property type="component" value="Unassembled WGS sequence"/>
</dbReference>
<name>A0AAW1DLU2_9HEMI</name>
<dbReference type="EMBL" id="JAPXFL010000002">
    <property type="protein sequence ID" value="KAK9510670.1"/>
    <property type="molecule type" value="Genomic_DNA"/>
</dbReference>
<gene>
    <name evidence="2" type="ORF">O3M35_005407</name>
</gene>
<proteinExistence type="predicted"/>
<organism evidence="2 3">
    <name type="scientific">Rhynocoris fuscipes</name>
    <dbReference type="NCBI Taxonomy" id="488301"/>
    <lineage>
        <taxon>Eukaryota</taxon>
        <taxon>Metazoa</taxon>
        <taxon>Ecdysozoa</taxon>
        <taxon>Arthropoda</taxon>
        <taxon>Hexapoda</taxon>
        <taxon>Insecta</taxon>
        <taxon>Pterygota</taxon>
        <taxon>Neoptera</taxon>
        <taxon>Paraneoptera</taxon>
        <taxon>Hemiptera</taxon>
        <taxon>Heteroptera</taxon>
        <taxon>Panheteroptera</taxon>
        <taxon>Cimicomorpha</taxon>
        <taxon>Reduviidae</taxon>
        <taxon>Harpactorinae</taxon>
        <taxon>Harpactorini</taxon>
        <taxon>Rhynocoris</taxon>
    </lineage>
</organism>
<keyword evidence="3" id="KW-1185">Reference proteome</keyword>
<protein>
    <submittedName>
        <fullName evidence="2">Uncharacterized protein</fullName>
    </submittedName>
</protein>
<sequence length="132" mass="15167">MLERNTQMLFDKELDTLSRGFVRRNFPQRPAAIGMWPLRTKSSPHLNHSSTPTPTDTSFFSRSFGSSRSLQSKFGSRSELGGPNAAYFGSCQRLLPYHIDYDYSIIKERSETDSLETNDRMTKYWDVATTEL</sequence>
<evidence type="ECO:0000256" key="1">
    <source>
        <dbReference type="SAM" id="MobiDB-lite"/>
    </source>
</evidence>